<evidence type="ECO:0000259" key="5">
    <source>
        <dbReference type="Pfam" id="PF19278"/>
    </source>
</evidence>
<evidence type="ECO:0000256" key="1">
    <source>
        <dbReference type="ARBA" id="ARBA00010403"/>
    </source>
</evidence>
<dbReference type="InterPro" id="IPR003692">
    <property type="entry name" value="Hydantoinase_B"/>
</dbReference>
<proteinExistence type="inferred from homology"/>
<protein>
    <submittedName>
        <fullName evidence="6">5-oxoprolinase (ATP-hydrolyzing)</fullName>
        <ecNumber evidence="6">3.5.2.9</ecNumber>
    </submittedName>
</protein>
<dbReference type="InterPro" id="IPR049517">
    <property type="entry name" value="ACX-like_C"/>
</dbReference>
<evidence type="ECO:0000259" key="2">
    <source>
        <dbReference type="Pfam" id="PF01968"/>
    </source>
</evidence>
<dbReference type="OrthoDB" id="9768323at2"/>
<reference evidence="6" key="1">
    <citation type="submission" date="2008-06" db="EMBL/GenBank/DDBJ databases">
        <title>Complete sequence of Chlorobium phaeobacteroides BS1.</title>
        <authorList>
            <consortium name="US DOE Joint Genome Institute"/>
            <person name="Lucas S."/>
            <person name="Copeland A."/>
            <person name="Lapidus A."/>
            <person name="Glavina del Rio T."/>
            <person name="Dalin E."/>
            <person name="Tice H."/>
            <person name="Bruce D."/>
            <person name="Goodwin L."/>
            <person name="Pitluck S."/>
            <person name="Schmutz J."/>
            <person name="Larimer F."/>
            <person name="Land M."/>
            <person name="Hauser L."/>
            <person name="Kyrpides N."/>
            <person name="Ovchinnikova G."/>
            <person name="Li T."/>
            <person name="Liu Z."/>
            <person name="Zhao F."/>
            <person name="Overmann J."/>
            <person name="Bryant D.A."/>
            <person name="Richardson P."/>
        </authorList>
    </citation>
    <scope>NUCLEOTIDE SEQUENCE [LARGE SCALE GENOMIC DNA]</scope>
    <source>
        <strain evidence="6">BS1</strain>
    </source>
</reference>
<dbReference type="InterPro" id="IPR002821">
    <property type="entry name" value="Hydantoinase_A"/>
</dbReference>
<dbReference type="Pfam" id="PF19278">
    <property type="entry name" value="Hydant_A_C"/>
    <property type="match status" value="1"/>
</dbReference>
<organism evidence="6">
    <name type="scientific">Chlorobium phaeobacteroides (strain BS1)</name>
    <dbReference type="NCBI Taxonomy" id="331678"/>
    <lineage>
        <taxon>Bacteria</taxon>
        <taxon>Pseudomonadati</taxon>
        <taxon>Chlorobiota</taxon>
        <taxon>Chlorobiia</taxon>
        <taxon>Chlorobiales</taxon>
        <taxon>Chlorobiaceae</taxon>
        <taxon>Chlorobium/Pelodictyon group</taxon>
        <taxon>Chlorobium</taxon>
    </lineage>
</organism>
<dbReference type="eggNOG" id="COG0145">
    <property type="taxonomic scope" value="Bacteria"/>
</dbReference>
<accession>B3EJA5</accession>
<dbReference type="InterPro" id="IPR008040">
    <property type="entry name" value="Hydant_A_N"/>
</dbReference>
<evidence type="ECO:0000259" key="3">
    <source>
        <dbReference type="Pfam" id="PF02538"/>
    </source>
</evidence>
<dbReference type="EMBL" id="CP001101">
    <property type="protein sequence ID" value="ACE04305.1"/>
    <property type="molecule type" value="Genomic_DNA"/>
</dbReference>
<dbReference type="KEGG" id="cpb:Cphamn1_1376"/>
<dbReference type="HOGENOM" id="CLU_002157_0_0_10"/>
<feature type="domain" description="Hydantoinase B/oxoprolinase" evidence="3">
    <location>
        <begin position="708"/>
        <end position="1225"/>
    </location>
</feature>
<dbReference type="PANTHER" id="PTHR11365:SF23">
    <property type="entry name" value="HYPOTHETICAL 5-OXOPROLINASE (EUROFUNG)-RELATED"/>
    <property type="match status" value="1"/>
</dbReference>
<dbReference type="InterPro" id="IPR045079">
    <property type="entry name" value="Oxoprolinase-like"/>
</dbReference>
<dbReference type="GO" id="GO:0005829">
    <property type="term" value="C:cytosol"/>
    <property type="evidence" value="ECO:0007669"/>
    <property type="project" value="TreeGrafter"/>
</dbReference>
<evidence type="ECO:0000313" key="6">
    <source>
        <dbReference type="EMBL" id="ACE04305.1"/>
    </source>
</evidence>
<name>B3EJA5_CHLPB</name>
<dbReference type="GO" id="GO:0006749">
    <property type="term" value="P:glutathione metabolic process"/>
    <property type="evidence" value="ECO:0007669"/>
    <property type="project" value="TreeGrafter"/>
</dbReference>
<dbReference type="EC" id="3.5.2.9" evidence="6"/>
<comment type="similarity">
    <text evidence="1">Belongs to the oxoprolinase family.</text>
</comment>
<dbReference type="Pfam" id="PF05378">
    <property type="entry name" value="Hydant_A_N"/>
    <property type="match status" value="1"/>
</dbReference>
<feature type="domain" description="Hydantoinase/oxoprolinase N-terminal" evidence="4">
    <location>
        <begin position="10"/>
        <end position="187"/>
    </location>
</feature>
<dbReference type="STRING" id="331678.Cphamn1_1376"/>
<dbReference type="GO" id="GO:0017168">
    <property type="term" value="F:5-oxoprolinase (ATP-hydrolyzing) activity"/>
    <property type="evidence" value="ECO:0007669"/>
    <property type="project" value="UniProtKB-EC"/>
</dbReference>
<evidence type="ECO:0000259" key="4">
    <source>
        <dbReference type="Pfam" id="PF05378"/>
    </source>
</evidence>
<gene>
    <name evidence="6" type="ordered locus">Cphamn1_1376</name>
</gene>
<sequence>MHSKEHTWYFAIDRGGTFTDVVGFDPTGNLFTHKLLSVSDAYEDAGIEGIRTILRLSPDETLDPAQIRCIRIGTTVATNALLERKGASAALCITKGFEDLLAIGNGTRPKLFNLNIKKPQPIYSRVIGICEETGVSGTIHKEINTKKAEEALNEIRAEGYENLAIVLKHSWINPQHEQILARIAREKAGFRHVVASHEVMPLINFLKRGQTTMIEAYLGPVLFNYAETIKKLAGPVRIEFMQSSGGLIDADDLRAKDTILSGPAGGVTGFGTLSARLGIPRSIGFDMGGTSTDVSRYDGEYQHVFESSVAGVPFYTDMLDVETVAAGGGSILSFDGERLLVGPESAGSNPGPACYGLGGPLTVTDANLLLGRIIPEFIPETFGKTHDKPLDSEIARKKFVDLAERVNNATGLSYSPEKLAEGYLTIANETMCRAMKKISVSRGYDIRDHALVCFGGAAPQHACDIARILGIKTIVLHPLSSVLSAYGIAVADRRERKALAVMKLLTDRLLEKLEKTAKSEASRLISRLHDEKNKREITTRLFLDLRPKGTDTWLSIPAGNGREDVPFDSTEKILARFKNEYLCRFGFRPDINAVEVVNLRTEVSSASSVPCLKHSLLPDKNNAPLSPCYAREVWLSGRYREIPVFDRKTVKPGHSLQGPAMIVDDQLTLLVQEGFEAGTDATDNLILNESMEATAMHGKFSVDGAKPDPVMLEVFNNLFMNIAEQMGYTLANTAHSVNMKERLDFSCALFDNEGRLIAHAPHIPVHLGAMESTVQHILRENRNAMRNGDMYLANNPHQGGSHLPDITIVSPVFCEENEPSFYLANRGHHADIGGITPGSMPPSSRTIHDEGIVAGNFLLVREGIFREPEVLELLSAGVYPARNLSERLSDLKAQIAANNKGLTELQRMNAAYGTNTVLQYMSFIRQNAKHAMQRALISLAGNSGEFHSTFSDRMDNGAKISVSVKVSAPKGKDPEIVIDFSGTAPEDSGNINAPAAVTTAAVLYTLRCLIEEDIPLNSGCLEPVTIIIPKGSLLNPSHEAAVAVGNVETSQRIVDVLLGALGKAAASQGTMNNLLFGRPDNSGGQYYETIPGGAGATEGNQGASGVQIHMTNTRITDPEILEQRFPSVQVTRFSFRKESGGTGKWNGGDGIERALRFNDPMHVSVISERRHYAPFGLNGGRDGAKGANILVRPDTTEESLGYRVDQVFQAGETILIKTPGGGGYGYQSDRESTI</sequence>
<dbReference type="PANTHER" id="PTHR11365">
    <property type="entry name" value="5-OXOPROLINASE RELATED"/>
    <property type="match status" value="1"/>
</dbReference>
<keyword evidence="6" id="KW-0378">Hydrolase</keyword>
<feature type="domain" description="Hydantoinase A/oxoprolinase" evidence="2">
    <location>
        <begin position="208"/>
        <end position="496"/>
    </location>
</feature>
<dbReference type="eggNOG" id="COG0146">
    <property type="taxonomic scope" value="Bacteria"/>
</dbReference>
<dbReference type="Pfam" id="PF01968">
    <property type="entry name" value="Hydantoinase_A"/>
    <property type="match status" value="1"/>
</dbReference>
<dbReference type="Pfam" id="PF02538">
    <property type="entry name" value="Hydantoinase_B"/>
    <property type="match status" value="1"/>
</dbReference>
<feature type="domain" description="Acetophenone carboxylase-like C-terminal" evidence="5">
    <location>
        <begin position="604"/>
        <end position="682"/>
    </location>
</feature>
<dbReference type="AlphaFoldDB" id="B3EJA5"/>